<proteinExistence type="predicted"/>
<feature type="non-terminal residue" evidence="2">
    <location>
        <position position="64"/>
    </location>
</feature>
<name>A0A0J8B2E9_BETVV</name>
<accession>A0A0J8B2E9</accession>
<protein>
    <submittedName>
        <fullName evidence="2">Uncharacterized protein</fullName>
    </submittedName>
</protein>
<dbReference type="Gramene" id="KMS94022">
    <property type="protein sequence ID" value="KMS94022"/>
    <property type="gene ID" value="BVRB_025580"/>
</dbReference>
<evidence type="ECO:0000313" key="2">
    <source>
        <dbReference type="EMBL" id="KMS94022.1"/>
    </source>
</evidence>
<organism evidence="2 3">
    <name type="scientific">Beta vulgaris subsp. vulgaris</name>
    <name type="common">Beet</name>
    <dbReference type="NCBI Taxonomy" id="3555"/>
    <lineage>
        <taxon>Eukaryota</taxon>
        <taxon>Viridiplantae</taxon>
        <taxon>Streptophyta</taxon>
        <taxon>Embryophyta</taxon>
        <taxon>Tracheophyta</taxon>
        <taxon>Spermatophyta</taxon>
        <taxon>Magnoliopsida</taxon>
        <taxon>eudicotyledons</taxon>
        <taxon>Gunneridae</taxon>
        <taxon>Pentapetalae</taxon>
        <taxon>Caryophyllales</taxon>
        <taxon>Chenopodiaceae</taxon>
        <taxon>Betoideae</taxon>
        <taxon>Beta</taxon>
    </lineage>
</organism>
<feature type="non-terminal residue" evidence="2">
    <location>
        <position position="1"/>
    </location>
</feature>
<evidence type="ECO:0000256" key="1">
    <source>
        <dbReference type="SAM" id="MobiDB-lite"/>
    </source>
</evidence>
<dbReference type="AlphaFoldDB" id="A0A0J8B2E9"/>
<dbReference type="EMBL" id="KQ096795">
    <property type="protein sequence ID" value="KMS94022.1"/>
    <property type="molecule type" value="Genomic_DNA"/>
</dbReference>
<reference evidence="2 3" key="1">
    <citation type="journal article" date="2014" name="Nature">
        <title>The genome of the recently domesticated crop plant sugar beet (Beta vulgaris).</title>
        <authorList>
            <person name="Dohm J.C."/>
            <person name="Minoche A.E."/>
            <person name="Holtgrawe D."/>
            <person name="Capella-Gutierrez S."/>
            <person name="Zakrzewski F."/>
            <person name="Tafer H."/>
            <person name="Rupp O."/>
            <person name="Sorensen T.R."/>
            <person name="Stracke R."/>
            <person name="Reinhardt R."/>
            <person name="Goesmann A."/>
            <person name="Kraft T."/>
            <person name="Schulz B."/>
            <person name="Stadler P.F."/>
            <person name="Schmidt T."/>
            <person name="Gabaldon T."/>
            <person name="Lehrach H."/>
            <person name="Weisshaar B."/>
            <person name="Himmelbauer H."/>
        </authorList>
    </citation>
    <scope>NUCLEOTIDE SEQUENCE [LARGE SCALE GENOMIC DNA]</scope>
    <source>
        <tissue evidence="2">Taproot</tissue>
    </source>
</reference>
<feature type="region of interest" description="Disordered" evidence="1">
    <location>
        <begin position="1"/>
        <end position="20"/>
    </location>
</feature>
<keyword evidence="3" id="KW-1185">Reference proteome</keyword>
<gene>
    <name evidence="2" type="ORF">BVRB_025580</name>
</gene>
<dbReference type="Proteomes" id="UP000035740">
    <property type="component" value="Unassembled WGS sequence"/>
</dbReference>
<evidence type="ECO:0000313" key="3">
    <source>
        <dbReference type="Proteomes" id="UP000035740"/>
    </source>
</evidence>
<sequence length="64" mass="6842">VSKTESITCSEPGNTKSGLQPTLTYQVNIAVRSSLEWLGMEDDSVTASNGSWYDREAAEAATST</sequence>